<dbReference type="NCBIfam" id="NF040747">
    <property type="entry name" value="reduct_C_alpha"/>
    <property type="match status" value="1"/>
</dbReference>
<evidence type="ECO:0000313" key="1">
    <source>
        <dbReference type="EMBL" id="REI39247.1"/>
    </source>
</evidence>
<gene>
    <name evidence="1" type="ORF">DYH56_15525</name>
</gene>
<evidence type="ECO:0000313" key="2">
    <source>
        <dbReference type="Proteomes" id="UP000263486"/>
    </source>
</evidence>
<protein>
    <submittedName>
        <fullName evidence="1">Glycine reductase</fullName>
    </submittedName>
</protein>
<dbReference type="Pfam" id="PF02504">
    <property type="entry name" value="FA_synthesis"/>
    <property type="match status" value="1"/>
</dbReference>
<dbReference type="RefSeq" id="WP_114643770.1">
    <property type="nucleotide sequence ID" value="NZ_JAACIO010000058.1"/>
</dbReference>
<feature type="non-terminal residue" evidence="1">
    <location>
        <position position="367"/>
    </location>
</feature>
<comment type="caution">
    <text evidence="1">The sequence shown here is derived from an EMBL/GenBank/DDBJ whole genome shotgun (WGS) entry which is preliminary data.</text>
</comment>
<dbReference type="EMBL" id="QUAJ01000062">
    <property type="protein sequence ID" value="REI39247.1"/>
    <property type="molecule type" value="Genomic_DNA"/>
</dbReference>
<organism evidence="1 2">
    <name type="scientific">Psychrilyobacter piezotolerans</name>
    <dbReference type="NCBI Taxonomy" id="2293438"/>
    <lineage>
        <taxon>Bacteria</taxon>
        <taxon>Fusobacteriati</taxon>
        <taxon>Fusobacteriota</taxon>
        <taxon>Fusobacteriia</taxon>
        <taxon>Fusobacteriales</taxon>
        <taxon>Fusobacteriaceae</taxon>
        <taxon>Psychrilyobacter</taxon>
    </lineage>
</organism>
<accession>A0ABX9KCT7</accession>
<name>A0ABX9KCT7_9FUSO</name>
<proteinExistence type="predicted"/>
<keyword evidence="2" id="KW-1185">Reference proteome</keyword>
<dbReference type="SUPFAM" id="SSF53659">
    <property type="entry name" value="Isocitrate/Isopropylmalate dehydrogenase-like"/>
    <property type="match status" value="1"/>
</dbReference>
<dbReference type="InterPro" id="IPR012116">
    <property type="entry name" value="Gly_reductase_pC_asu"/>
</dbReference>
<dbReference type="Proteomes" id="UP000263486">
    <property type="component" value="Unassembled WGS sequence"/>
</dbReference>
<dbReference type="Gene3D" id="3.40.718.10">
    <property type="entry name" value="Isopropylmalate Dehydrogenase"/>
    <property type="match status" value="1"/>
</dbReference>
<dbReference type="InterPro" id="IPR003664">
    <property type="entry name" value="FA_synthesis"/>
</dbReference>
<dbReference type="PIRSF" id="PIRSF036593">
    <property type="entry name" value="GrdD"/>
    <property type="match status" value="1"/>
</dbReference>
<reference evidence="1 2" key="1">
    <citation type="submission" date="2018-08" db="EMBL/GenBank/DDBJ databases">
        <title>Draft genome sequence of Psychrilyobacter sp. strain SD5 isolated from Black Sea water.</title>
        <authorList>
            <person name="Yadav S."/>
            <person name="Villanueva L."/>
            <person name="Damste J.S.S."/>
        </authorList>
    </citation>
    <scope>NUCLEOTIDE SEQUENCE [LARGE SCALE GENOMIC DNA]</scope>
    <source>
        <strain evidence="1 2">SD5</strain>
    </source>
</reference>
<sequence length="367" mass="38891">MSLDIKKMIGESFLDIANAMETGTFGKKICVGITTIGSEHGVENIVKGAEKAALSGDFDVVLIGPKVETALRVVEANTEEEAHKKMEELIDSKEINSAVTMHYSFPIGTSTIGRVVTPAFGNDMLIGTTTGTSATNRTEAMFKNSLYGIATAKAIGIANPSVGILNVDSSRAVERSLRKLADNGYAINFGESKRADGGTIMRGNDLLMGSSDVMVTDSLTGNILMKMFSSYSTGGSYEASGYGYGPGVSFDMKRTILILSRASGVPVVEGAIKYAALLGKNDLAAIVSKEYEMIKKAGYEEILAGFVEAPKKPVEEFVKPEKEVVTAQISGIDIMDLDDAALELMRNGIYAEAGMGCTGPIILVNDA</sequence>